<dbReference type="AlphaFoldDB" id="A0A7J9FB00"/>
<dbReference type="InterPro" id="IPR007592">
    <property type="entry name" value="GEBP"/>
</dbReference>
<dbReference type="GO" id="GO:0005634">
    <property type="term" value="C:nucleus"/>
    <property type="evidence" value="ECO:0007669"/>
    <property type="project" value="TreeGrafter"/>
</dbReference>
<accession>A0A7J9FB00</accession>
<name>A0A7J9FB00_9ROSI</name>
<dbReference type="InterPro" id="IPR053932">
    <property type="entry name" value="GeBP-like_DBD"/>
</dbReference>
<feature type="domain" description="Glabrous enhancer-binding protein-like DBD" evidence="3">
    <location>
        <begin position="150"/>
        <end position="244"/>
    </location>
</feature>
<evidence type="ECO:0000313" key="5">
    <source>
        <dbReference type="Proteomes" id="UP000593568"/>
    </source>
</evidence>
<feature type="region of interest" description="Disordered" evidence="2">
    <location>
        <begin position="212"/>
        <end position="231"/>
    </location>
</feature>
<feature type="compositionally biased region" description="Basic and acidic residues" evidence="2">
    <location>
        <begin position="106"/>
        <end position="117"/>
    </location>
</feature>
<dbReference type="GO" id="GO:0006355">
    <property type="term" value="P:regulation of DNA-templated transcription"/>
    <property type="evidence" value="ECO:0007669"/>
    <property type="project" value="InterPro"/>
</dbReference>
<evidence type="ECO:0000313" key="4">
    <source>
        <dbReference type="EMBL" id="MBA0782447.1"/>
    </source>
</evidence>
<comment type="caution">
    <text evidence="4">The sequence shown here is derived from an EMBL/GenBank/DDBJ whole genome shotgun (WGS) entry which is preliminary data.</text>
</comment>
<feature type="region of interest" description="Disordered" evidence="2">
    <location>
        <begin position="1"/>
        <end position="129"/>
    </location>
</feature>
<dbReference type="Proteomes" id="UP000593568">
    <property type="component" value="Unassembled WGS sequence"/>
</dbReference>
<evidence type="ECO:0000256" key="2">
    <source>
        <dbReference type="SAM" id="MobiDB-lite"/>
    </source>
</evidence>
<protein>
    <recommendedName>
        <fullName evidence="3">Glabrous enhancer-binding protein-like DBD domain-containing protein</fullName>
    </recommendedName>
</protein>
<feature type="compositionally biased region" description="Acidic residues" evidence="2">
    <location>
        <begin position="18"/>
        <end position="43"/>
    </location>
</feature>
<dbReference type="PANTHER" id="PTHR31662:SF33">
    <property type="entry name" value="DNA-BINDING STOREKEEPER PROTEIN TRANSCRIPTIONAL REGULATOR-LIKE PROTEIN"/>
    <property type="match status" value="1"/>
</dbReference>
<keyword evidence="5" id="KW-1185">Reference proteome</keyword>
<evidence type="ECO:0000259" key="3">
    <source>
        <dbReference type="Pfam" id="PF04504"/>
    </source>
</evidence>
<dbReference type="EMBL" id="JABEZW010000013">
    <property type="protein sequence ID" value="MBA0782447.1"/>
    <property type="molecule type" value="Genomic_DNA"/>
</dbReference>
<sequence>MAPKRSNPIEVPPAASSSEEDEEVTSSEEVDEGSSTEVEDEEDPKSQSTPMSQKSPPPRKLETATPAIVKEGSDESGSDSESDTAAQIAIATKPRCNKPLASSSKRPGESELDAKEAKRPKKKVGEEGMATAPVVEGVKKTGEDAKKLLFQRLFSEDDEIALLIGMLDYSAKKGADPCADMNEFYEFVKKSIHTDVSKVQLMDKIRRLKKKFKNNAGKNNEGEDPTFSKPHEQNAFELSKQIWGKEGISGKVESSTAKSNGKAKGKNKAEVAVKAELLSSSDKKIDDAVPVEVDEVVSKSSSNFLDKKFSLSDLEEAVVKVGLDMVDGEKKAALEAKWMKLQVAQLEAYARRTEFVAEQAKLLLKYYKSEDK</sequence>
<reference evidence="4 5" key="1">
    <citation type="journal article" date="2019" name="Genome Biol. Evol.">
        <title>Insights into the evolution of the New World diploid cottons (Gossypium, subgenus Houzingenia) based on genome sequencing.</title>
        <authorList>
            <person name="Grover C.E."/>
            <person name="Arick M.A. 2nd"/>
            <person name="Thrash A."/>
            <person name="Conover J.L."/>
            <person name="Sanders W.S."/>
            <person name="Peterson D.G."/>
            <person name="Frelichowski J.E."/>
            <person name="Scheffler J.A."/>
            <person name="Scheffler B.E."/>
            <person name="Wendel J.F."/>
        </authorList>
    </citation>
    <scope>NUCLEOTIDE SEQUENCE [LARGE SCALE GENOMIC DNA]</scope>
    <source>
        <strain evidence="4">8</strain>
        <tissue evidence="4">Leaf</tissue>
    </source>
</reference>
<evidence type="ECO:0000256" key="1">
    <source>
        <dbReference type="ARBA" id="ARBA00010820"/>
    </source>
</evidence>
<dbReference type="PANTHER" id="PTHR31662">
    <property type="entry name" value="BNAANNG10740D PROTEIN-RELATED"/>
    <property type="match status" value="1"/>
</dbReference>
<proteinExistence type="inferred from homology"/>
<gene>
    <name evidence="4" type="ORF">Gotri_000330</name>
</gene>
<comment type="similarity">
    <text evidence="1">Belongs to the GeBP family.</text>
</comment>
<dbReference type="Pfam" id="PF04504">
    <property type="entry name" value="GeBP-like_DBD"/>
    <property type="match status" value="1"/>
</dbReference>
<organism evidence="4 5">
    <name type="scientific">Gossypium trilobum</name>
    <dbReference type="NCBI Taxonomy" id="34281"/>
    <lineage>
        <taxon>Eukaryota</taxon>
        <taxon>Viridiplantae</taxon>
        <taxon>Streptophyta</taxon>
        <taxon>Embryophyta</taxon>
        <taxon>Tracheophyta</taxon>
        <taxon>Spermatophyta</taxon>
        <taxon>Magnoliopsida</taxon>
        <taxon>eudicotyledons</taxon>
        <taxon>Gunneridae</taxon>
        <taxon>Pentapetalae</taxon>
        <taxon>rosids</taxon>
        <taxon>malvids</taxon>
        <taxon>Malvales</taxon>
        <taxon>Malvaceae</taxon>
        <taxon>Malvoideae</taxon>
        <taxon>Gossypium</taxon>
    </lineage>
</organism>